<keyword evidence="3" id="KW-1185">Reference proteome</keyword>
<dbReference type="Pfam" id="PF03478">
    <property type="entry name" value="Beta-prop_KIB1-4"/>
    <property type="match status" value="1"/>
</dbReference>
<gene>
    <name evidence="2" type="ORF">AAHA92_24860</name>
</gene>
<dbReference type="AlphaFoldDB" id="A0ABD1G8R5"/>
<evidence type="ECO:0000313" key="3">
    <source>
        <dbReference type="Proteomes" id="UP001567538"/>
    </source>
</evidence>
<dbReference type="PANTHER" id="PTHR33127">
    <property type="entry name" value="TRANSMEMBRANE PROTEIN"/>
    <property type="match status" value="1"/>
</dbReference>
<dbReference type="InterPro" id="IPR005174">
    <property type="entry name" value="KIB1-4_b-propeller"/>
</dbReference>
<dbReference type="Proteomes" id="UP001567538">
    <property type="component" value="Unassembled WGS sequence"/>
</dbReference>
<evidence type="ECO:0000259" key="1">
    <source>
        <dbReference type="Pfam" id="PF03478"/>
    </source>
</evidence>
<organism evidence="2 3">
    <name type="scientific">Salvia divinorum</name>
    <name type="common">Maria pastora</name>
    <name type="synonym">Diviner's sage</name>
    <dbReference type="NCBI Taxonomy" id="28513"/>
    <lineage>
        <taxon>Eukaryota</taxon>
        <taxon>Viridiplantae</taxon>
        <taxon>Streptophyta</taxon>
        <taxon>Embryophyta</taxon>
        <taxon>Tracheophyta</taxon>
        <taxon>Spermatophyta</taxon>
        <taxon>Magnoliopsida</taxon>
        <taxon>eudicotyledons</taxon>
        <taxon>Gunneridae</taxon>
        <taxon>Pentapetalae</taxon>
        <taxon>asterids</taxon>
        <taxon>lamiids</taxon>
        <taxon>Lamiales</taxon>
        <taxon>Lamiaceae</taxon>
        <taxon>Nepetoideae</taxon>
        <taxon>Mentheae</taxon>
        <taxon>Salviinae</taxon>
        <taxon>Salvia</taxon>
        <taxon>Salvia subgen. Calosphace</taxon>
    </lineage>
</organism>
<name>A0ABD1G8R5_SALDI</name>
<proteinExistence type="predicted"/>
<reference evidence="2 3" key="1">
    <citation type="submission" date="2024-06" db="EMBL/GenBank/DDBJ databases">
        <title>A chromosome level genome sequence of Diviner's sage (Salvia divinorum).</title>
        <authorList>
            <person name="Ford S.A."/>
            <person name="Ro D.-K."/>
            <person name="Ness R.W."/>
            <person name="Phillips M.A."/>
        </authorList>
    </citation>
    <scope>NUCLEOTIDE SEQUENCE [LARGE SCALE GENOMIC DNA]</scope>
    <source>
        <strain evidence="2">SAF-2024a</strain>
        <tissue evidence="2">Leaf</tissue>
    </source>
</reference>
<dbReference type="PANTHER" id="PTHR33127:SF69">
    <property type="entry name" value="OS09G0340800 PROTEIN"/>
    <property type="match status" value="1"/>
</dbReference>
<comment type="caution">
    <text evidence="2">The sequence shown here is derived from an EMBL/GenBank/DDBJ whole genome shotgun (WGS) entry which is preliminary data.</text>
</comment>
<accession>A0ABD1G8R5</accession>
<sequence length="232" mass="26827">MSDFLHCRVLTHGPTARTRIINPLDLIPYLICVVSPNGPTSGLTVVHTVPRTLPHDVYWDTNVSVWYECNTSDPFDSKKKKMEFVSMVCFHDNYYAMSLQGAIAVMQVVDTRLLIKALGPTRAIPRSSWRFFKEYLFEMNGEILLVFLIHRESLAVVDHVEIFRLDLVGLDWIKVERLRGKTVFLKKRCVWVDSKEFGCDHNRVYFTEGLEKNWKVFHMKSCCISPVSYGCS</sequence>
<feature type="domain" description="KIB1-4 beta-propeller" evidence="1">
    <location>
        <begin position="32"/>
        <end position="217"/>
    </location>
</feature>
<evidence type="ECO:0000313" key="2">
    <source>
        <dbReference type="EMBL" id="KAL1540517.1"/>
    </source>
</evidence>
<dbReference type="EMBL" id="JBEAFC010000009">
    <property type="protein sequence ID" value="KAL1540517.1"/>
    <property type="molecule type" value="Genomic_DNA"/>
</dbReference>
<protein>
    <recommendedName>
        <fullName evidence="1">KIB1-4 beta-propeller domain-containing protein</fullName>
    </recommendedName>
</protein>